<proteinExistence type="predicted"/>
<evidence type="ECO:0000313" key="1">
    <source>
        <dbReference type="EMBL" id="POS82857.1"/>
    </source>
</evidence>
<dbReference type="AlphaFoldDB" id="A0A2S4PLH0"/>
<name>A0A2S4PLH0_9PEZI</name>
<organism evidence="1 2">
    <name type="scientific">Erysiphe pulchra</name>
    <dbReference type="NCBI Taxonomy" id="225359"/>
    <lineage>
        <taxon>Eukaryota</taxon>
        <taxon>Fungi</taxon>
        <taxon>Dikarya</taxon>
        <taxon>Ascomycota</taxon>
        <taxon>Pezizomycotina</taxon>
        <taxon>Leotiomycetes</taxon>
        <taxon>Erysiphales</taxon>
        <taxon>Erysiphaceae</taxon>
        <taxon>Erysiphe</taxon>
    </lineage>
</organism>
<comment type="caution">
    <text evidence="1">The sequence shown here is derived from an EMBL/GenBank/DDBJ whole genome shotgun (WGS) entry which is preliminary data.</text>
</comment>
<evidence type="ECO:0000313" key="2">
    <source>
        <dbReference type="Proteomes" id="UP000237438"/>
    </source>
</evidence>
<dbReference type="EMBL" id="PEDP01002177">
    <property type="protein sequence ID" value="POS82857.1"/>
    <property type="molecule type" value="Genomic_DNA"/>
</dbReference>
<gene>
    <name evidence="1" type="ORF">EPUL_005238</name>
</gene>
<keyword evidence="2" id="KW-1185">Reference proteome</keyword>
<protein>
    <submittedName>
        <fullName evidence="1">Uncharacterized protein</fullName>
    </submittedName>
</protein>
<accession>A0A2S4PLH0</accession>
<reference evidence="1 2" key="1">
    <citation type="submission" date="2017-10" db="EMBL/GenBank/DDBJ databases">
        <title>Development of genomic resources for the powdery mildew, Erysiphe pulchra.</title>
        <authorList>
            <person name="Wadl P.A."/>
            <person name="Mack B.M."/>
            <person name="Moore G."/>
            <person name="Beltz S.B."/>
        </authorList>
    </citation>
    <scope>NUCLEOTIDE SEQUENCE [LARGE SCALE GENOMIC DNA]</scope>
    <source>
        <strain evidence="1">Cflorida</strain>
    </source>
</reference>
<dbReference type="Proteomes" id="UP000237438">
    <property type="component" value="Unassembled WGS sequence"/>
</dbReference>
<dbReference type="OrthoDB" id="4869984at2759"/>
<sequence length="162" mass="18119">MLADEVERICSIQTAHSKLYGRNKAEAPHRTWMAFFPKARRSSFKVFDESGIASPFKKQQPLEFCKRFNGHYSINNCSRAPSCLARPTRSGAPTKEQLKTYRKAGEREFQALLRVKVAEESATTANNSNCNVIISQVTDLDSNIDNSQVSAVCNSSDGEIRL</sequence>